<reference evidence="3" key="1">
    <citation type="journal article" date="2019" name="Int. J. Syst. Evol. Microbiol.">
        <title>The Global Catalogue of Microorganisms (GCM) 10K type strain sequencing project: providing services to taxonomists for standard genome sequencing and annotation.</title>
        <authorList>
            <consortium name="The Broad Institute Genomics Platform"/>
            <consortium name="The Broad Institute Genome Sequencing Center for Infectious Disease"/>
            <person name="Wu L."/>
            <person name="Ma J."/>
        </authorList>
    </citation>
    <scope>NUCLEOTIDE SEQUENCE [LARGE SCALE GENOMIC DNA]</scope>
    <source>
        <strain evidence="3">KCTC 22280</strain>
    </source>
</reference>
<proteinExistence type="predicted"/>
<sequence>MKIHEALKIHLASLDAGHSDFEDTLALVDRHFDYTPTGFRNGPLHNTAGDNEGSCKVFALGQFGNLTETQALTLFGRHYRDVLEDPAGTAHGNIRQFMTTGWSGIHFDGPALRPQPTTSPQDQDNPA</sequence>
<evidence type="ECO:0000313" key="3">
    <source>
        <dbReference type="Proteomes" id="UP000601597"/>
    </source>
</evidence>
<evidence type="ECO:0000256" key="1">
    <source>
        <dbReference type="SAM" id="MobiDB-lite"/>
    </source>
</evidence>
<gene>
    <name evidence="2" type="ORF">GCM10007071_14850</name>
</gene>
<comment type="caution">
    <text evidence="2">The sequence shown here is derived from an EMBL/GenBank/DDBJ whole genome shotgun (WGS) entry which is preliminary data.</text>
</comment>
<protein>
    <recommendedName>
        <fullName evidence="4">HopJ type III effector protein</fullName>
    </recommendedName>
</protein>
<keyword evidence="3" id="KW-1185">Reference proteome</keyword>
<name>A0ABQ3AZB1_9GAMM</name>
<evidence type="ECO:0008006" key="4">
    <source>
        <dbReference type="Google" id="ProtNLM"/>
    </source>
</evidence>
<dbReference type="Gene3D" id="3.20.160.10">
    <property type="entry name" value="vpa0580 domain like"/>
    <property type="match status" value="1"/>
</dbReference>
<dbReference type="InterPro" id="IPR014984">
    <property type="entry name" value="HopJ"/>
</dbReference>
<dbReference type="InterPro" id="IPR038604">
    <property type="entry name" value="HopJ_sf"/>
</dbReference>
<dbReference type="RefSeq" id="WP_189575012.1">
    <property type="nucleotide sequence ID" value="NZ_BMXV01000003.1"/>
</dbReference>
<feature type="compositionally biased region" description="Polar residues" evidence="1">
    <location>
        <begin position="115"/>
        <end position="127"/>
    </location>
</feature>
<dbReference type="Proteomes" id="UP000601597">
    <property type="component" value="Unassembled WGS sequence"/>
</dbReference>
<evidence type="ECO:0000313" key="2">
    <source>
        <dbReference type="EMBL" id="GGY69011.1"/>
    </source>
</evidence>
<dbReference type="EMBL" id="BMXV01000003">
    <property type="protein sequence ID" value="GGY69011.1"/>
    <property type="molecule type" value="Genomic_DNA"/>
</dbReference>
<feature type="region of interest" description="Disordered" evidence="1">
    <location>
        <begin position="105"/>
        <end position="127"/>
    </location>
</feature>
<accession>A0ABQ3AZB1</accession>
<dbReference type="Pfam" id="PF08888">
    <property type="entry name" value="HopJ"/>
    <property type="match status" value="1"/>
</dbReference>
<organism evidence="2 3">
    <name type="scientific">Marinobacter zhanjiangensis</name>
    <dbReference type="NCBI Taxonomy" id="578215"/>
    <lineage>
        <taxon>Bacteria</taxon>
        <taxon>Pseudomonadati</taxon>
        <taxon>Pseudomonadota</taxon>
        <taxon>Gammaproteobacteria</taxon>
        <taxon>Pseudomonadales</taxon>
        <taxon>Marinobacteraceae</taxon>
        <taxon>Marinobacter</taxon>
    </lineage>
</organism>